<evidence type="ECO:0008006" key="2">
    <source>
        <dbReference type="Google" id="ProtNLM"/>
    </source>
</evidence>
<sequence length="231" mass="26256">MSSPASYNTFCQVTHASGTLRNRLSSITRSTLGAGGSLHDAIALPKGEKVPAWVAVHAIDFYNEVSTLWAVMAADPFVKTFQPGEGFPSNVEYRWSEGGSRDVSPTTIDVSAPVYINKVLTWTMHQINDESQFPDDEDEEYALRVFASERFATLCGQIFRRLFRVYAIIFFSFFRTFDELEMAPHVNTSFKHFMFFCTEYGLLPERELIPLEPLVKQIRRDYQKGKAAIVK</sequence>
<dbReference type="EMBL" id="HBFR01042286">
    <property type="protein sequence ID" value="CAD8903704.1"/>
    <property type="molecule type" value="Transcribed_RNA"/>
</dbReference>
<dbReference type="InterPro" id="IPR005301">
    <property type="entry name" value="MOB_kinase_act_fam"/>
</dbReference>
<dbReference type="Pfam" id="PF03637">
    <property type="entry name" value="Mob1_phocein"/>
    <property type="match status" value="1"/>
</dbReference>
<dbReference type="Gene3D" id="1.20.140.30">
    <property type="entry name" value="MOB kinase activator"/>
    <property type="match status" value="1"/>
</dbReference>
<proteinExistence type="predicted"/>
<accession>A0A7S1C1L9</accession>
<dbReference type="InterPro" id="IPR036703">
    <property type="entry name" value="MOB_kinase_act_sf"/>
</dbReference>
<dbReference type="AlphaFoldDB" id="A0A7S1C1L9"/>
<evidence type="ECO:0000313" key="1">
    <source>
        <dbReference type="EMBL" id="CAD8903704.1"/>
    </source>
</evidence>
<protein>
    <recommendedName>
        <fullName evidence="2">Mob1/phocein</fullName>
    </recommendedName>
</protein>
<gene>
    <name evidence="1" type="ORF">CHYS00102_LOCUS30924</name>
</gene>
<dbReference type="PANTHER" id="PTHR22599">
    <property type="entry name" value="MPS ONE BINDER KINASE ACTIVATOR-LIKE MOB"/>
    <property type="match status" value="1"/>
</dbReference>
<organism evidence="1">
    <name type="scientific">Corethron hystrix</name>
    <dbReference type="NCBI Taxonomy" id="216773"/>
    <lineage>
        <taxon>Eukaryota</taxon>
        <taxon>Sar</taxon>
        <taxon>Stramenopiles</taxon>
        <taxon>Ochrophyta</taxon>
        <taxon>Bacillariophyta</taxon>
        <taxon>Coscinodiscophyceae</taxon>
        <taxon>Corethrophycidae</taxon>
        <taxon>Corethrales</taxon>
        <taxon>Corethraceae</taxon>
        <taxon>Corethron</taxon>
    </lineage>
</organism>
<dbReference type="SMART" id="SM01388">
    <property type="entry name" value="Mob1_phocein"/>
    <property type="match status" value="1"/>
</dbReference>
<dbReference type="SUPFAM" id="SSF101152">
    <property type="entry name" value="Mob1/phocein"/>
    <property type="match status" value="1"/>
</dbReference>
<name>A0A7S1C1L9_9STRA</name>
<reference evidence="1" key="1">
    <citation type="submission" date="2021-01" db="EMBL/GenBank/DDBJ databases">
        <authorList>
            <person name="Corre E."/>
            <person name="Pelletier E."/>
            <person name="Niang G."/>
            <person name="Scheremetjew M."/>
            <person name="Finn R."/>
            <person name="Kale V."/>
            <person name="Holt S."/>
            <person name="Cochrane G."/>
            <person name="Meng A."/>
            <person name="Brown T."/>
            <person name="Cohen L."/>
        </authorList>
    </citation>
    <scope>NUCLEOTIDE SEQUENCE</scope>
    <source>
        <strain evidence="1">308</strain>
    </source>
</reference>